<feature type="chain" id="PRO_5040820148" evidence="2">
    <location>
        <begin position="27"/>
        <end position="328"/>
    </location>
</feature>
<comment type="similarity">
    <text evidence="1">Belongs to the UPF0065 (bug) family.</text>
</comment>
<protein>
    <submittedName>
        <fullName evidence="3">Tripartite tricarboxylate transporter substrate binding protein</fullName>
    </submittedName>
</protein>
<dbReference type="Pfam" id="PF03401">
    <property type="entry name" value="TctC"/>
    <property type="match status" value="1"/>
</dbReference>
<dbReference type="Proteomes" id="UP000600101">
    <property type="component" value="Unassembled WGS sequence"/>
</dbReference>
<reference evidence="3" key="1">
    <citation type="submission" date="2020-08" db="EMBL/GenBank/DDBJ databases">
        <authorList>
            <person name="Hu Y."/>
            <person name="Nguyen S.V."/>
            <person name="Li F."/>
            <person name="Fanning S."/>
        </authorList>
    </citation>
    <scope>NUCLEOTIDE SEQUENCE</scope>
    <source>
        <strain evidence="3">SYSU D8009</strain>
    </source>
</reference>
<dbReference type="InterPro" id="IPR005064">
    <property type="entry name" value="BUG"/>
</dbReference>
<gene>
    <name evidence="3" type="ORF">H7965_12875</name>
</gene>
<dbReference type="PANTHER" id="PTHR42928:SF5">
    <property type="entry name" value="BLR1237 PROTEIN"/>
    <property type="match status" value="1"/>
</dbReference>
<evidence type="ECO:0000256" key="1">
    <source>
        <dbReference type="ARBA" id="ARBA00006987"/>
    </source>
</evidence>
<proteinExistence type="inferred from homology"/>
<evidence type="ECO:0000313" key="3">
    <source>
        <dbReference type="EMBL" id="MBC4016213.1"/>
    </source>
</evidence>
<dbReference type="CDD" id="cd13578">
    <property type="entry name" value="PBP2_Bug27"/>
    <property type="match status" value="1"/>
</dbReference>
<dbReference type="Gene3D" id="3.40.190.10">
    <property type="entry name" value="Periplasmic binding protein-like II"/>
    <property type="match status" value="1"/>
</dbReference>
<dbReference type="RefSeq" id="WP_186770984.1">
    <property type="nucleotide sequence ID" value="NZ_JACOMF010000013.1"/>
</dbReference>
<dbReference type="PANTHER" id="PTHR42928">
    <property type="entry name" value="TRICARBOXYLATE-BINDING PROTEIN"/>
    <property type="match status" value="1"/>
</dbReference>
<organism evidence="3 4">
    <name type="scientific">Siccirubricoccus deserti</name>
    <dbReference type="NCBI Taxonomy" id="2013562"/>
    <lineage>
        <taxon>Bacteria</taxon>
        <taxon>Pseudomonadati</taxon>
        <taxon>Pseudomonadota</taxon>
        <taxon>Alphaproteobacteria</taxon>
        <taxon>Acetobacterales</taxon>
        <taxon>Roseomonadaceae</taxon>
        <taxon>Siccirubricoccus</taxon>
    </lineage>
</organism>
<evidence type="ECO:0000313" key="4">
    <source>
        <dbReference type="Proteomes" id="UP000600101"/>
    </source>
</evidence>
<dbReference type="Gene3D" id="3.40.190.150">
    <property type="entry name" value="Bordetella uptake gene, domain 1"/>
    <property type="match status" value="1"/>
</dbReference>
<name>A0A9X0UE08_9PROT</name>
<dbReference type="AlphaFoldDB" id="A0A9X0UE08"/>
<dbReference type="SUPFAM" id="SSF53850">
    <property type="entry name" value="Periplasmic binding protein-like II"/>
    <property type="match status" value="1"/>
</dbReference>
<evidence type="ECO:0000256" key="2">
    <source>
        <dbReference type="SAM" id="SignalP"/>
    </source>
</evidence>
<dbReference type="EMBL" id="JACOMF010000013">
    <property type="protein sequence ID" value="MBC4016213.1"/>
    <property type="molecule type" value="Genomic_DNA"/>
</dbReference>
<feature type="signal peptide" evidence="2">
    <location>
        <begin position="1"/>
        <end position="26"/>
    </location>
</feature>
<keyword evidence="2" id="KW-0732">Signal</keyword>
<comment type="caution">
    <text evidence="3">The sequence shown here is derived from an EMBL/GenBank/DDBJ whole genome shotgun (WGS) entry which is preliminary data.</text>
</comment>
<dbReference type="InterPro" id="IPR042100">
    <property type="entry name" value="Bug_dom1"/>
</dbReference>
<accession>A0A9X0UE08</accession>
<dbReference type="PIRSF" id="PIRSF017082">
    <property type="entry name" value="YflP"/>
    <property type="match status" value="1"/>
</dbReference>
<sequence length="328" mass="34591">MPTATRWPRRAALLAAAAASARPARAQPSAEWPTQPVRYINLYAPGGSTDILSRIWCHRMSALTGQQFVIEARTGAGGTVGQAAIARAAPDGYTIGLGSIATLAIGPSLYPVLGYDPARDFTMISGLWRLPNLLIINNALPARSVPELIALLKREPGRYAFGSGGSGTTVHLAGEMFKQQAGVEMVHVPFRGEAAAMVDLLAGRIHMVFGNIPSAIAQVRDGSARPLAVTGLERSPVAPEVPTLAETLPGFDITSWNGVVGPAGLPPAVLARLMALTAQALADPALMHSYKENGAVPWSTTPEEFASFRAAEERRFAEIIRISGAKAD</sequence>
<keyword evidence="4" id="KW-1185">Reference proteome</keyword>